<gene>
    <name evidence="1" type="ORF">PanWU01x14_230400</name>
</gene>
<comment type="caution">
    <text evidence="1">The sequence shown here is derived from an EMBL/GenBank/DDBJ whole genome shotgun (WGS) entry which is preliminary data.</text>
</comment>
<sequence>MCNAIIPECMAIGLLLLALFILNSNVPGTACWG</sequence>
<reference evidence="2" key="1">
    <citation type="submission" date="2016-06" db="EMBL/GenBank/DDBJ databases">
        <title>Parallel loss of symbiosis genes in relatives of nitrogen-fixing non-legume Parasponia.</title>
        <authorList>
            <person name="Van Velzen R."/>
            <person name="Holmer R."/>
            <person name="Bu F."/>
            <person name="Rutten L."/>
            <person name="Van Zeijl A."/>
            <person name="Liu W."/>
            <person name="Santuari L."/>
            <person name="Cao Q."/>
            <person name="Sharma T."/>
            <person name="Shen D."/>
            <person name="Roswanjaya Y."/>
            <person name="Wardhani T."/>
            <person name="Kalhor M.S."/>
            <person name="Jansen J."/>
            <person name="Van den Hoogen J."/>
            <person name="Gungor B."/>
            <person name="Hartog M."/>
            <person name="Hontelez J."/>
            <person name="Verver J."/>
            <person name="Yang W.-C."/>
            <person name="Schijlen E."/>
            <person name="Repin R."/>
            <person name="Schilthuizen M."/>
            <person name="Schranz E."/>
            <person name="Heidstra R."/>
            <person name="Miyata K."/>
            <person name="Fedorova E."/>
            <person name="Kohlen W."/>
            <person name="Bisseling T."/>
            <person name="Smit S."/>
            <person name="Geurts R."/>
        </authorList>
    </citation>
    <scope>NUCLEOTIDE SEQUENCE [LARGE SCALE GENOMIC DNA]</scope>
    <source>
        <strain evidence="2">cv. WU1-14</strain>
    </source>
</reference>
<organism evidence="1 2">
    <name type="scientific">Parasponia andersonii</name>
    <name type="common">Sponia andersonii</name>
    <dbReference type="NCBI Taxonomy" id="3476"/>
    <lineage>
        <taxon>Eukaryota</taxon>
        <taxon>Viridiplantae</taxon>
        <taxon>Streptophyta</taxon>
        <taxon>Embryophyta</taxon>
        <taxon>Tracheophyta</taxon>
        <taxon>Spermatophyta</taxon>
        <taxon>Magnoliopsida</taxon>
        <taxon>eudicotyledons</taxon>
        <taxon>Gunneridae</taxon>
        <taxon>Pentapetalae</taxon>
        <taxon>rosids</taxon>
        <taxon>fabids</taxon>
        <taxon>Rosales</taxon>
        <taxon>Cannabaceae</taxon>
        <taxon>Parasponia</taxon>
    </lineage>
</organism>
<name>A0A2P5BKP8_PARAD</name>
<protein>
    <submittedName>
        <fullName evidence="1">Uncharacterized protein</fullName>
    </submittedName>
</protein>
<dbReference type="Proteomes" id="UP000237105">
    <property type="component" value="Unassembled WGS sequence"/>
</dbReference>
<evidence type="ECO:0000313" key="1">
    <source>
        <dbReference type="EMBL" id="PON49360.1"/>
    </source>
</evidence>
<proteinExistence type="predicted"/>
<accession>A0A2P5BKP8</accession>
<dbReference type="AlphaFoldDB" id="A0A2P5BKP8"/>
<keyword evidence="2" id="KW-1185">Reference proteome</keyword>
<evidence type="ECO:0000313" key="2">
    <source>
        <dbReference type="Proteomes" id="UP000237105"/>
    </source>
</evidence>
<dbReference type="EMBL" id="JXTB01000262">
    <property type="protein sequence ID" value="PON49360.1"/>
    <property type="molecule type" value="Genomic_DNA"/>
</dbReference>